<gene>
    <name evidence="17" type="ordered locus">Mpal_1667</name>
</gene>
<dbReference type="OrthoDB" id="8588at2157"/>
<dbReference type="Pfam" id="PF00689">
    <property type="entry name" value="Cation_ATPase_C"/>
    <property type="match status" value="1"/>
</dbReference>
<feature type="domain" description="Cation-transporting P-type ATPase N-terminal" evidence="16">
    <location>
        <begin position="11"/>
        <end position="74"/>
    </location>
</feature>
<dbReference type="NCBIfam" id="TIGR01494">
    <property type="entry name" value="ATPase_P-type"/>
    <property type="match status" value="3"/>
</dbReference>
<keyword evidence="11" id="KW-1278">Translocase</keyword>
<dbReference type="PRINTS" id="PR00120">
    <property type="entry name" value="HATPASE"/>
</dbReference>
<keyword evidence="7" id="KW-0547">Nucleotide-binding</keyword>
<keyword evidence="9" id="KW-0067">ATP-binding</keyword>
<evidence type="ECO:0000313" key="18">
    <source>
        <dbReference type="Proteomes" id="UP000002457"/>
    </source>
</evidence>
<evidence type="ECO:0000313" key="17">
    <source>
        <dbReference type="EMBL" id="ACL16979.1"/>
    </source>
</evidence>
<evidence type="ECO:0000256" key="10">
    <source>
        <dbReference type="ARBA" id="ARBA00022842"/>
    </source>
</evidence>
<dbReference type="InterPro" id="IPR044492">
    <property type="entry name" value="P_typ_ATPase_HD_dom"/>
</dbReference>
<dbReference type="GO" id="GO:0046872">
    <property type="term" value="F:metal ion binding"/>
    <property type="evidence" value="ECO:0007669"/>
    <property type="project" value="UniProtKB-KW"/>
</dbReference>
<dbReference type="SUPFAM" id="SSF81665">
    <property type="entry name" value="Calcium ATPase, transmembrane domain M"/>
    <property type="match status" value="1"/>
</dbReference>
<keyword evidence="13" id="KW-0406">Ion transport</keyword>
<dbReference type="InterPro" id="IPR059000">
    <property type="entry name" value="ATPase_P-type_domA"/>
</dbReference>
<keyword evidence="18" id="KW-1185">Reference proteome</keyword>
<dbReference type="GeneID" id="7271224"/>
<keyword evidence="3" id="KW-0813">Transport</keyword>
<dbReference type="Pfam" id="PF13246">
    <property type="entry name" value="Cation_ATPase"/>
    <property type="match status" value="1"/>
</dbReference>
<dbReference type="GO" id="GO:0016887">
    <property type="term" value="F:ATP hydrolysis activity"/>
    <property type="evidence" value="ECO:0007669"/>
    <property type="project" value="InterPro"/>
</dbReference>
<dbReference type="SFLD" id="SFLDG00002">
    <property type="entry name" value="C1.7:_P-type_atpase_like"/>
    <property type="match status" value="1"/>
</dbReference>
<keyword evidence="5 15" id="KW-0812">Transmembrane</keyword>
<dbReference type="InterPro" id="IPR006068">
    <property type="entry name" value="ATPase_P-typ_cation-transptr_C"/>
</dbReference>
<evidence type="ECO:0000256" key="13">
    <source>
        <dbReference type="ARBA" id="ARBA00023065"/>
    </source>
</evidence>
<dbReference type="Gene3D" id="2.70.150.10">
    <property type="entry name" value="Calcium-transporting ATPase, cytoplasmic transduction domain A"/>
    <property type="match status" value="1"/>
</dbReference>
<evidence type="ECO:0000259" key="16">
    <source>
        <dbReference type="SMART" id="SM00831"/>
    </source>
</evidence>
<evidence type="ECO:0000256" key="2">
    <source>
        <dbReference type="ARBA" id="ARBA00012790"/>
    </source>
</evidence>
<evidence type="ECO:0000256" key="9">
    <source>
        <dbReference type="ARBA" id="ARBA00022840"/>
    </source>
</evidence>
<dbReference type="PANTHER" id="PTHR24093">
    <property type="entry name" value="CATION TRANSPORTING ATPASE"/>
    <property type="match status" value="1"/>
</dbReference>
<dbReference type="InterPro" id="IPR004014">
    <property type="entry name" value="ATPase_P-typ_cation-transptr_N"/>
</dbReference>
<feature type="transmembrane region" description="Helical" evidence="15">
    <location>
        <begin position="682"/>
        <end position="702"/>
    </location>
</feature>
<feature type="transmembrane region" description="Helical" evidence="15">
    <location>
        <begin position="794"/>
        <end position="815"/>
    </location>
</feature>
<feature type="transmembrane region" description="Helical" evidence="15">
    <location>
        <begin position="723"/>
        <end position="748"/>
    </location>
</feature>
<dbReference type="GO" id="GO:0005886">
    <property type="term" value="C:plasma membrane"/>
    <property type="evidence" value="ECO:0007669"/>
    <property type="project" value="TreeGrafter"/>
</dbReference>
<feature type="transmembrane region" description="Helical" evidence="15">
    <location>
        <begin position="655"/>
        <end position="676"/>
    </location>
</feature>
<dbReference type="SMART" id="SM00831">
    <property type="entry name" value="Cation_ATPase_N"/>
    <property type="match status" value="1"/>
</dbReference>
<evidence type="ECO:0000256" key="12">
    <source>
        <dbReference type="ARBA" id="ARBA00022989"/>
    </source>
</evidence>
<organism evidence="17 18">
    <name type="scientific">Methanosphaerula palustris (strain ATCC BAA-1556 / DSM 19958 / E1-9c)</name>
    <dbReference type="NCBI Taxonomy" id="521011"/>
    <lineage>
        <taxon>Archaea</taxon>
        <taxon>Methanobacteriati</taxon>
        <taxon>Methanobacteriota</taxon>
        <taxon>Stenosarchaea group</taxon>
        <taxon>Methanomicrobia</taxon>
        <taxon>Methanomicrobiales</taxon>
        <taxon>Methanoregulaceae</taxon>
        <taxon>Methanosphaerula</taxon>
    </lineage>
</organism>
<keyword evidence="10" id="KW-0460">Magnesium</keyword>
<evidence type="ECO:0000256" key="5">
    <source>
        <dbReference type="ARBA" id="ARBA00022692"/>
    </source>
</evidence>
<sequence length="859" mass="92874">MRTPVLAPYEELVSITGDQGLPLSRVEEMRRKYGVNTITPPPREPLWRQYLRKYDDPIIKILLFAVALSALVSIIRGEGLLDTIGIVIAVLLSTLIAFLNEYRSSKEFELLNAHRDDLAIKAVRDGHPVSVPSREIVVGDLVLLEAGDGIPADGWVVSTDDLTSDESAFTGETEPVAKGVQDRLLKGALVTAGKGRMIAGAVGDSAEMGVIAASLGIDHATLTPLEQKLEALARIISSFGYGMAVLIFCTLLVRGIILGEITGLTITTVDVILHDVMLAVVIVVAAVPEGLPMSVALSLSLAMRKMAKANCLVRRLIACETIGSATTICTDKTGTLTMNQMVVIEASINRPVHAGRFPETRAEWITLNAAVNGTAYLEERDDRVIVIGNSTEGALLRWLREHALDYLQIRRETDIIRQHLFDGRRKRMSTVISQDGRSWLLVKGAPEVLASLCTESPDLDEVHALASRAMRTLAFAHREIIDDDEAETGLIWDGYVGIRDHLRDKIAESVATCQRAGIRVRMVTGDNAETARAIAAEAGILQGGTVMTGEAFRSLPPDEQVGAADELDVMARAEPLDKLLLVSALQKTGAVVAVTGDGTNDAPALKHADVGLAMGIAGTEVAREASDIILLDDSFATITSAVWWGRSLYENIQRFVLFQLTLNFSACILIFTAPLLGLPEPFTIIQVLWINLIMDTLAAFALCSEAPHPELMNNQPISHDAPIVTPFMWLSIAVTGLFLIVGGLLQLATGFLGGSTPTEIGTVFFAAFIFVAVWNGINCRALDGKMPPFFRGNPTFFAVTIFIVAVQVLIVQYGGVFFETVPLSLELWVRTGVASASVLVVGALLRFGYQVHNVYLSPK</sequence>
<feature type="transmembrane region" description="Helical" evidence="15">
    <location>
        <begin position="277"/>
        <end position="299"/>
    </location>
</feature>
<evidence type="ECO:0000256" key="7">
    <source>
        <dbReference type="ARBA" id="ARBA00022741"/>
    </source>
</evidence>
<keyword evidence="12 15" id="KW-1133">Transmembrane helix</keyword>
<dbReference type="InterPro" id="IPR008250">
    <property type="entry name" value="ATPase_P-typ_transduc_dom_A_sf"/>
</dbReference>
<dbReference type="SFLD" id="SFLDF00027">
    <property type="entry name" value="p-type_atpase"/>
    <property type="match status" value="1"/>
</dbReference>
<dbReference type="Gene3D" id="3.40.50.1000">
    <property type="entry name" value="HAD superfamily/HAD-like"/>
    <property type="match status" value="1"/>
</dbReference>
<feature type="transmembrane region" description="Helical" evidence="15">
    <location>
        <begin position="235"/>
        <end position="257"/>
    </location>
</feature>
<evidence type="ECO:0000256" key="6">
    <source>
        <dbReference type="ARBA" id="ARBA00022723"/>
    </source>
</evidence>
<keyword evidence="6" id="KW-0479">Metal-binding</keyword>
<dbReference type="RefSeq" id="WP_012618298.1">
    <property type="nucleotide sequence ID" value="NC_011832.1"/>
</dbReference>
<comment type="subcellular location">
    <subcellularLocation>
        <location evidence="1">Endomembrane system</location>
        <topology evidence="1">Multi-pass membrane protein</topology>
    </subcellularLocation>
</comment>
<dbReference type="KEGG" id="mpl:Mpal_1667"/>
<evidence type="ECO:0000256" key="1">
    <source>
        <dbReference type="ARBA" id="ARBA00004127"/>
    </source>
</evidence>
<keyword evidence="4" id="KW-0109">Calcium transport</keyword>
<dbReference type="STRING" id="521011.Mpal_1667"/>
<feature type="transmembrane region" description="Helical" evidence="15">
    <location>
        <begin position="58"/>
        <end position="75"/>
    </location>
</feature>
<dbReference type="Gene3D" id="1.20.1110.10">
    <property type="entry name" value="Calcium-transporting ATPase, transmembrane domain"/>
    <property type="match status" value="1"/>
</dbReference>
<dbReference type="SUPFAM" id="SSF81660">
    <property type="entry name" value="Metal cation-transporting ATPase, ATP-binding domain N"/>
    <property type="match status" value="1"/>
</dbReference>
<name>B8GJD8_METPE</name>
<dbReference type="PRINTS" id="PR00119">
    <property type="entry name" value="CATATPASE"/>
</dbReference>
<dbReference type="SFLD" id="SFLDS00003">
    <property type="entry name" value="Haloacid_Dehalogenase"/>
    <property type="match status" value="1"/>
</dbReference>
<evidence type="ECO:0000256" key="15">
    <source>
        <dbReference type="SAM" id="Phobius"/>
    </source>
</evidence>
<evidence type="ECO:0000256" key="3">
    <source>
        <dbReference type="ARBA" id="ARBA00022448"/>
    </source>
</evidence>
<dbReference type="GO" id="GO:0005524">
    <property type="term" value="F:ATP binding"/>
    <property type="evidence" value="ECO:0007669"/>
    <property type="project" value="UniProtKB-KW"/>
</dbReference>
<proteinExistence type="predicted"/>
<dbReference type="PANTHER" id="PTHR24093:SF369">
    <property type="entry name" value="CALCIUM-TRANSPORTING ATPASE"/>
    <property type="match status" value="1"/>
</dbReference>
<dbReference type="eggNOG" id="arCOG01578">
    <property type="taxonomic scope" value="Archaea"/>
</dbReference>
<dbReference type="InterPro" id="IPR023298">
    <property type="entry name" value="ATPase_P-typ_TM_dom_sf"/>
</dbReference>
<dbReference type="InterPro" id="IPR018303">
    <property type="entry name" value="ATPase_P-typ_P_site"/>
</dbReference>
<dbReference type="EC" id="7.2.2.10" evidence="2"/>
<dbReference type="InterPro" id="IPR023214">
    <property type="entry name" value="HAD_sf"/>
</dbReference>
<dbReference type="HOGENOM" id="CLU_002360_9_0_2"/>
<dbReference type="GO" id="GO:0005388">
    <property type="term" value="F:P-type calcium transporter activity"/>
    <property type="evidence" value="ECO:0007669"/>
    <property type="project" value="UniProtKB-EC"/>
</dbReference>
<dbReference type="Proteomes" id="UP000002457">
    <property type="component" value="Chromosome"/>
</dbReference>
<dbReference type="Pfam" id="PF00122">
    <property type="entry name" value="E1-E2_ATPase"/>
    <property type="match status" value="1"/>
</dbReference>
<dbReference type="EMBL" id="CP001338">
    <property type="protein sequence ID" value="ACL16979.1"/>
    <property type="molecule type" value="Genomic_DNA"/>
</dbReference>
<dbReference type="SUPFAM" id="SSF81653">
    <property type="entry name" value="Calcium ATPase, transduction domain A"/>
    <property type="match status" value="1"/>
</dbReference>
<dbReference type="PROSITE" id="PS00154">
    <property type="entry name" value="ATPASE_E1_E2"/>
    <property type="match status" value="1"/>
</dbReference>
<evidence type="ECO:0000256" key="11">
    <source>
        <dbReference type="ARBA" id="ARBA00022967"/>
    </source>
</evidence>
<protein>
    <recommendedName>
        <fullName evidence="2">P-type Ca(2+) transporter</fullName>
        <ecNumber evidence="2">7.2.2.10</ecNumber>
    </recommendedName>
</protein>
<dbReference type="InterPro" id="IPR001757">
    <property type="entry name" value="P_typ_ATPase"/>
</dbReference>
<reference evidence="17 18" key="1">
    <citation type="journal article" date="2015" name="Genome Announc.">
        <title>Complete Genome Sequence of Methanosphaerula palustris E1-9CT, a Hydrogenotrophic Methanogen Isolated from a Minerotrophic Fen Peatland.</title>
        <authorList>
            <person name="Cadillo-Quiroz H."/>
            <person name="Browne P."/>
            <person name="Kyrpides N."/>
            <person name="Woyke T."/>
            <person name="Goodwin L."/>
            <person name="Detter C."/>
            <person name="Yavitt J.B."/>
            <person name="Zinder S.H."/>
        </authorList>
    </citation>
    <scope>NUCLEOTIDE SEQUENCE [LARGE SCALE GENOMIC DNA]</scope>
    <source>
        <strain evidence="18">ATCC BAA-1556 / DSM 19958 / E1-9c</strain>
    </source>
</reference>
<keyword evidence="14 15" id="KW-0472">Membrane</keyword>
<evidence type="ECO:0000256" key="8">
    <source>
        <dbReference type="ARBA" id="ARBA00022837"/>
    </source>
</evidence>
<feature type="transmembrane region" description="Helical" evidence="15">
    <location>
        <begin position="760"/>
        <end position="782"/>
    </location>
</feature>
<dbReference type="AlphaFoldDB" id="B8GJD8"/>
<dbReference type="InterPro" id="IPR036412">
    <property type="entry name" value="HAD-like_sf"/>
</dbReference>
<feature type="transmembrane region" description="Helical" evidence="15">
    <location>
        <begin position="827"/>
        <end position="849"/>
    </location>
</feature>
<dbReference type="InterPro" id="IPR006408">
    <property type="entry name" value="P-type_ATPase_IIB"/>
</dbReference>
<feature type="transmembrane region" description="Helical" evidence="15">
    <location>
        <begin position="81"/>
        <end position="99"/>
    </location>
</feature>
<dbReference type="SUPFAM" id="SSF56784">
    <property type="entry name" value="HAD-like"/>
    <property type="match status" value="1"/>
</dbReference>
<evidence type="ECO:0000256" key="14">
    <source>
        <dbReference type="ARBA" id="ARBA00023136"/>
    </source>
</evidence>
<dbReference type="Gene3D" id="3.40.1110.10">
    <property type="entry name" value="Calcium-transporting ATPase, cytoplasmic domain N"/>
    <property type="match status" value="1"/>
</dbReference>
<dbReference type="Pfam" id="PF00690">
    <property type="entry name" value="Cation_ATPase_N"/>
    <property type="match status" value="1"/>
</dbReference>
<dbReference type="InterPro" id="IPR023299">
    <property type="entry name" value="ATPase_P-typ_cyto_dom_N"/>
</dbReference>
<accession>B8GJD8</accession>
<keyword evidence="8" id="KW-0106">Calcium</keyword>
<dbReference type="NCBIfam" id="TIGR01517">
    <property type="entry name" value="ATPase-IIB_Ca"/>
    <property type="match status" value="1"/>
</dbReference>
<evidence type="ECO:0000256" key="4">
    <source>
        <dbReference type="ARBA" id="ARBA00022568"/>
    </source>
</evidence>
<dbReference type="GO" id="GO:0012505">
    <property type="term" value="C:endomembrane system"/>
    <property type="evidence" value="ECO:0007669"/>
    <property type="project" value="UniProtKB-SubCell"/>
</dbReference>